<name>A0A2M9ZPM1_9LEPT</name>
<gene>
    <name evidence="1" type="ORF">CH360_04135</name>
    <name evidence="2" type="ORF">CH373_07275</name>
</gene>
<dbReference type="EMBL" id="NPDY01000002">
    <property type="protein sequence ID" value="PJZ70720.1"/>
    <property type="molecule type" value="Genomic_DNA"/>
</dbReference>
<reference evidence="3 4" key="1">
    <citation type="submission" date="2017-07" db="EMBL/GenBank/DDBJ databases">
        <title>Leptospira spp. isolated from tropical soils.</title>
        <authorList>
            <person name="Thibeaux R."/>
            <person name="Iraola G."/>
            <person name="Ferres I."/>
            <person name="Bierque E."/>
            <person name="Girault D."/>
            <person name="Soupe-Gilbert M.-E."/>
            <person name="Picardeau M."/>
            <person name="Goarant C."/>
        </authorList>
    </citation>
    <scope>NUCLEOTIDE SEQUENCE [LARGE SCALE GENOMIC DNA]</scope>
    <source>
        <strain evidence="2 4">FH1-B-B1</strain>
        <strain evidence="1 3">FH1-B-C1</strain>
    </source>
</reference>
<dbReference type="RefSeq" id="WP_100712726.1">
    <property type="nucleotide sequence ID" value="NZ_NPDY01000002.1"/>
</dbReference>
<proteinExistence type="predicted"/>
<accession>A0A2M9ZPM1</accession>
<dbReference type="OrthoDB" id="331198at2"/>
<dbReference type="AlphaFoldDB" id="A0A2M9ZPM1"/>
<evidence type="ECO:0000313" key="2">
    <source>
        <dbReference type="EMBL" id="PJZ73929.1"/>
    </source>
</evidence>
<evidence type="ECO:0000313" key="3">
    <source>
        <dbReference type="Proteomes" id="UP000231962"/>
    </source>
</evidence>
<keyword evidence="3" id="KW-1185">Reference proteome</keyword>
<dbReference type="EMBL" id="NPDZ01000003">
    <property type="protein sequence ID" value="PJZ73929.1"/>
    <property type="molecule type" value="Genomic_DNA"/>
</dbReference>
<evidence type="ECO:0000313" key="1">
    <source>
        <dbReference type="EMBL" id="PJZ70720.1"/>
    </source>
</evidence>
<dbReference type="Proteomes" id="UP000231990">
    <property type="component" value="Unassembled WGS sequence"/>
</dbReference>
<protein>
    <submittedName>
        <fullName evidence="2">Uncharacterized protein</fullName>
    </submittedName>
</protein>
<comment type="caution">
    <text evidence="2">The sequence shown here is derived from an EMBL/GenBank/DDBJ whole genome shotgun (WGS) entry which is preliminary data.</text>
</comment>
<sequence>MKVGAINRRHLNNLIMKKIYLSINKQEFSIYEFATNESTAEFLRKNKEHFFDKRLEIPNFLDDEAAYKKFYERASEIIPKVKEDAAVWVLGKCLSFDSLGVLNPNIGKEIIINPFGSDPTKGKSFWRFRFHSSIGGEKRHVDVDRLLFVQKDCQPLSIHNCQIYSPDSGNFDVVEKIRDKNRQLPLRKYQEDKPANTEIIFFIDKPEEIDHLRILEKIPWYSEKYDKEVRPNTFFNLILWSLKEGSIKLYRTEILP</sequence>
<evidence type="ECO:0000313" key="4">
    <source>
        <dbReference type="Proteomes" id="UP000231990"/>
    </source>
</evidence>
<organism evidence="2 4">
    <name type="scientific">Leptospira perolatii</name>
    <dbReference type="NCBI Taxonomy" id="2023191"/>
    <lineage>
        <taxon>Bacteria</taxon>
        <taxon>Pseudomonadati</taxon>
        <taxon>Spirochaetota</taxon>
        <taxon>Spirochaetia</taxon>
        <taxon>Leptospirales</taxon>
        <taxon>Leptospiraceae</taxon>
        <taxon>Leptospira</taxon>
    </lineage>
</organism>
<dbReference type="Proteomes" id="UP000231962">
    <property type="component" value="Unassembled WGS sequence"/>
</dbReference>